<evidence type="ECO:0000313" key="2">
    <source>
        <dbReference type="Proteomes" id="UP000887578"/>
    </source>
</evidence>
<evidence type="ECO:0000256" key="1">
    <source>
        <dbReference type="SAM" id="Phobius"/>
    </source>
</evidence>
<accession>A0A914QPB7</accession>
<dbReference type="AlphaFoldDB" id="A0A914QPB7"/>
<protein>
    <submittedName>
        <fullName evidence="3">Serpentine receptor class gamma</fullName>
    </submittedName>
</protein>
<reference evidence="3" key="1">
    <citation type="submission" date="2022-11" db="UniProtKB">
        <authorList>
            <consortium name="WormBaseParasite"/>
        </authorList>
    </citation>
    <scope>IDENTIFICATION</scope>
</reference>
<keyword evidence="1" id="KW-0472">Membrane</keyword>
<evidence type="ECO:0000313" key="3">
    <source>
        <dbReference type="WBParaSite" id="PDA_v2.g29229.t1"/>
    </source>
</evidence>
<dbReference type="Proteomes" id="UP000887578">
    <property type="component" value="Unplaced"/>
</dbReference>
<dbReference type="WBParaSite" id="PDA_v2.g29229.t1">
    <property type="protein sequence ID" value="PDA_v2.g29229.t1"/>
    <property type="gene ID" value="PDA_v2.g29229"/>
</dbReference>
<keyword evidence="2" id="KW-1185">Reference proteome</keyword>
<sequence length="149" mass="17131">MAPTIEWPSWWHRSRNLLIELCVVAFLSFFMDCYSVYSIIKWKYIRRNKHSVVITSTDIAMVGYSICLFLNECFCASGQLLIVIDRTAFLNYVMSTQYITVDVLTLVPGWFVFFTNKPLRNEIISLISGKNQKTQVVSISGGITISRNI</sequence>
<organism evidence="2 3">
    <name type="scientific">Panagrolaimus davidi</name>
    <dbReference type="NCBI Taxonomy" id="227884"/>
    <lineage>
        <taxon>Eukaryota</taxon>
        <taxon>Metazoa</taxon>
        <taxon>Ecdysozoa</taxon>
        <taxon>Nematoda</taxon>
        <taxon>Chromadorea</taxon>
        <taxon>Rhabditida</taxon>
        <taxon>Tylenchina</taxon>
        <taxon>Panagrolaimomorpha</taxon>
        <taxon>Panagrolaimoidea</taxon>
        <taxon>Panagrolaimidae</taxon>
        <taxon>Panagrolaimus</taxon>
    </lineage>
</organism>
<feature type="transmembrane region" description="Helical" evidence="1">
    <location>
        <begin position="17"/>
        <end position="40"/>
    </location>
</feature>
<feature type="transmembrane region" description="Helical" evidence="1">
    <location>
        <begin position="61"/>
        <end position="84"/>
    </location>
</feature>
<feature type="transmembrane region" description="Helical" evidence="1">
    <location>
        <begin position="96"/>
        <end position="114"/>
    </location>
</feature>
<keyword evidence="1" id="KW-1133">Transmembrane helix</keyword>
<proteinExistence type="predicted"/>
<keyword evidence="1" id="KW-0812">Transmembrane</keyword>
<name>A0A914QPB7_9BILA</name>